<keyword evidence="4 11" id="KW-0436">Ligase</keyword>
<keyword evidence="5 11" id="KW-0547">Nucleotide-binding</keyword>
<dbReference type="InterPro" id="IPR003789">
    <property type="entry name" value="Asn/Gln_tRNA_amidoTrase-B-like"/>
</dbReference>
<dbReference type="EMBL" id="CP001392">
    <property type="protein sequence ID" value="ACM31714.1"/>
    <property type="molecule type" value="Genomic_DNA"/>
</dbReference>
<dbReference type="NCBIfam" id="TIGR00133">
    <property type="entry name" value="gatB"/>
    <property type="match status" value="1"/>
</dbReference>
<dbReference type="GO" id="GO:0005524">
    <property type="term" value="F:ATP binding"/>
    <property type="evidence" value="ECO:0007669"/>
    <property type="project" value="UniProtKB-KW"/>
</dbReference>
<evidence type="ECO:0000256" key="9">
    <source>
        <dbReference type="ARBA" id="ARBA00047380"/>
    </source>
</evidence>
<evidence type="ECO:0000256" key="2">
    <source>
        <dbReference type="ARBA" id="ARBA00011123"/>
    </source>
</evidence>
<keyword evidence="7 11" id="KW-0648">Protein biosynthesis</keyword>
<name>A0A9J9Q4B8_ACIET</name>
<evidence type="ECO:0000256" key="10">
    <source>
        <dbReference type="ARBA" id="ARBA00047913"/>
    </source>
</evidence>
<evidence type="ECO:0000256" key="11">
    <source>
        <dbReference type="HAMAP-Rule" id="MF_00121"/>
    </source>
</evidence>
<dbReference type="InterPro" id="IPR017959">
    <property type="entry name" value="Asn/Gln-tRNA_amidoTrfase_suB/E"/>
</dbReference>
<evidence type="ECO:0000313" key="14">
    <source>
        <dbReference type="Proteomes" id="UP000000450"/>
    </source>
</evidence>
<evidence type="ECO:0000256" key="6">
    <source>
        <dbReference type="ARBA" id="ARBA00022840"/>
    </source>
</evidence>
<organism evidence="13 14">
    <name type="scientific">Acidovorax ebreus (strain TPSY)</name>
    <name type="common">Diaphorobacter sp. (strain TPSY)</name>
    <dbReference type="NCBI Taxonomy" id="535289"/>
    <lineage>
        <taxon>Bacteria</taxon>
        <taxon>Pseudomonadati</taxon>
        <taxon>Pseudomonadota</taxon>
        <taxon>Betaproteobacteria</taxon>
        <taxon>Burkholderiales</taxon>
        <taxon>Comamonadaceae</taxon>
        <taxon>Diaphorobacter</taxon>
    </lineage>
</organism>
<dbReference type="Proteomes" id="UP000000450">
    <property type="component" value="Chromosome"/>
</dbReference>
<dbReference type="KEGG" id="dia:Dtpsy_0230"/>
<dbReference type="InterPro" id="IPR042114">
    <property type="entry name" value="GatB_C_1"/>
</dbReference>
<dbReference type="FunFam" id="1.10.10.410:FF:000001">
    <property type="entry name" value="Aspartyl/glutamyl-tRNA(Asn/Gln) amidotransferase subunit B"/>
    <property type="match status" value="1"/>
</dbReference>
<evidence type="ECO:0000256" key="5">
    <source>
        <dbReference type="ARBA" id="ARBA00022741"/>
    </source>
</evidence>
<dbReference type="AlphaFoldDB" id="A0A9J9Q4B8"/>
<dbReference type="Pfam" id="PF02637">
    <property type="entry name" value="GatB_Yqey"/>
    <property type="match status" value="1"/>
</dbReference>
<sequence>MTAKLIQGYEVVIGFETHTQLATRSKIFSRASTAFGAEPNTQACAVDLALPGTLPVMNREAVACAIKLGLALGSHIAPESIFARKNYFYPDLPKGYQISQFEIPVVQGGEVSFYLGDEKKTVRLVRAHLEEDAGKSLHEDSSLGGGGQSGIDLNRAGTPLLEIVTEPDIRSSEEAVAYAKELHKIVTWIGICDGNMQEGSFRCDANVSVRKPGQPLGTRREIKNLNSFKSMQQAIDYEIRWQIEEIEDGRAIQQATVLFDPDTGETRAMRTKEDAADYRYFPDPDLPPLRIAAPWIDDIKAQMPELPRAMAARFVQQYGLPEYDATTLTQSQAMAAYFEDAAKGCGQPKLASNWVMGEISRRLNAEEIGVEQAKVDSAQLAALIGRINDGTISNNAARQVFEALWSGEGHDVDAVIEAKGLKQMNDTGALEKIIDEVIAANAANVEQYKAGKDKAFNALVGQVMKASKGKANPQQVNDLLKAKLV</sequence>
<dbReference type="Gene3D" id="1.10.10.410">
    <property type="match status" value="1"/>
</dbReference>
<dbReference type="NCBIfam" id="NF004014">
    <property type="entry name" value="PRK05477.1-4"/>
    <property type="match status" value="1"/>
</dbReference>
<dbReference type="PROSITE" id="PS01234">
    <property type="entry name" value="GATB"/>
    <property type="match status" value="1"/>
</dbReference>
<dbReference type="GO" id="GO:0006412">
    <property type="term" value="P:translation"/>
    <property type="evidence" value="ECO:0007669"/>
    <property type="project" value="UniProtKB-UniRule"/>
</dbReference>
<dbReference type="EC" id="6.3.5.-" evidence="11"/>
<gene>
    <name evidence="11" type="primary">gatB</name>
    <name evidence="13" type="ordered locus">Dtpsy_0230</name>
</gene>
<dbReference type="InterPro" id="IPR017958">
    <property type="entry name" value="Gln-tRNA_amidoTrfase_suB_CS"/>
</dbReference>
<dbReference type="SMART" id="SM00845">
    <property type="entry name" value="GatB_Yqey"/>
    <property type="match status" value="1"/>
</dbReference>
<evidence type="ECO:0000256" key="4">
    <source>
        <dbReference type="ARBA" id="ARBA00022598"/>
    </source>
</evidence>
<keyword evidence="14" id="KW-1185">Reference proteome</keyword>
<evidence type="ECO:0000256" key="7">
    <source>
        <dbReference type="ARBA" id="ARBA00022917"/>
    </source>
</evidence>
<evidence type="ECO:0000256" key="1">
    <source>
        <dbReference type="ARBA" id="ARBA00005306"/>
    </source>
</evidence>
<comment type="subunit">
    <text evidence="2 11">Heterotrimer of A, B and C subunits.</text>
</comment>
<comment type="function">
    <text evidence="8 11">Allows the formation of correctly charged Asn-tRNA(Asn) or Gln-tRNA(Gln) through the transamidation of misacylated Asp-tRNA(Asn) or Glu-tRNA(Gln) in organisms which lack either or both of asparaginyl-tRNA or glutaminyl-tRNA synthetases. The reaction takes place in the presence of glutamine and ATP through an activated phospho-Asp-tRNA(Asn) or phospho-Glu-tRNA(Gln).</text>
</comment>
<dbReference type="HAMAP" id="MF_00121">
    <property type="entry name" value="GatB"/>
    <property type="match status" value="1"/>
</dbReference>
<evidence type="ECO:0000313" key="13">
    <source>
        <dbReference type="EMBL" id="ACM31714.1"/>
    </source>
</evidence>
<dbReference type="Gene3D" id="1.10.150.380">
    <property type="entry name" value="GatB domain, N-terminal subdomain"/>
    <property type="match status" value="1"/>
</dbReference>
<evidence type="ECO:0000256" key="8">
    <source>
        <dbReference type="ARBA" id="ARBA00024799"/>
    </source>
</evidence>
<comment type="catalytic activity">
    <reaction evidence="9 11">
        <text>L-aspartyl-tRNA(Asn) + L-glutamine + ATP + H2O = L-asparaginyl-tRNA(Asn) + L-glutamate + ADP + phosphate + 2 H(+)</text>
        <dbReference type="Rhea" id="RHEA:14513"/>
        <dbReference type="Rhea" id="RHEA-COMP:9674"/>
        <dbReference type="Rhea" id="RHEA-COMP:9677"/>
        <dbReference type="ChEBI" id="CHEBI:15377"/>
        <dbReference type="ChEBI" id="CHEBI:15378"/>
        <dbReference type="ChEBI" id="CHEBI:29985"/>
        <dbReference type="ChEBI" id="CHEBI:30616"/>
        <dbReference type="ChEBI" id="CHEBI:43474"/>
        <dbReference type="ChEBI" id="CHEBI:58359"/>
        <dbReference type="ChEBI" id="CHEBI:78515"/>
        <dbReference type="ChEBI" id="CHEBI:78516"/>
        <dbReference type="ChEBI" id="CHEBI:456216"/>
    </reaction>
</comment>
<reference evidence="13 14" key="1">
    <citation type="journal article" date="2010" name="J. Bacteriol.">
        <title>Completed genome sequence of the anaerobic iron-oxidizing bacterium Acidovorax ebreus strain TPSY.</title>
        <authorList>
            <person name="Byrne-Bailey K.G."/>
            <person name="Weber K.A."/>
            <person name="Chair A.H."/>
            <person name="Bose S."/>
            <person name="Knox T."/>
            <person name="Spanbauer T.L."/>
            <person name="Chertkov O."/>
            <person name="Coates J.D."/>
        </authorList>
    </citation>
    <scope>NUCLEOTIDE SEQUENCE [LARGE SCALE GENOMIC DNA]</scope>
    <source>
        <strain evidence="13 14">TPSY</strain>
    </source>
</reference>
<keyword evidence="6 11" id="KW-0067">ATP-binding</keyword>
<dbReference type="PANTHER" id="PTHR11659">
    <property type="entry name" value="GLUTAMYL-TRNA GLN AMIDOTRANSFERASE SUBUNIT B MITOCHONDRIAL AND PROKARYOTIC PET112-RELATED"/>
    <property type="match status" value="1"/>
</dbReference>
<proteinExistence type="inferred from homology"/>
<feature type="domain" description="Asn/Gln amidotransferase" evidence="12">
    <location>
        <begin position="336"/>
        <end position="484"/>
    </location>
</feature>
<dbReference type="FunFam" id="1.10.150.380:FF:000001">
    <property type="entry name" value="Aspartyl/glutamyl-tRNA(Asn/Gln) amidotransferase subunit B"/>
    <property type="match status" value="1"/>
</dbReference>
<dbReference type="InterPro" id="IPR004413">
    <property type="entry name" value="GatB"/>
</dbReference>
<dbReference type="InterPro" id="IPR023168">
    <property type="entry name" value="GatB_Yqey_C_2"/>
</dbReference>
<dbReference type="InterPro" id="IPR018027">
    <property type="entry name" value="Asn/Gln_amidotransferase"/>
</dbReference>
<dbReference type="NCBIfam" id="NF004015">
    <property type="entry name" value="PRK05477.1-5"/>
    <property type="match status" value="1"/>
</dbReference>
<dbReference type="PANTHER" id="PTHR11659:SF0">
    <property type="entry name" value="GLUTAMYL-TRNA(GLN) AMIDOTRANSFERASE SUBUNIT B, MITOCHONDRIAL"/>
    <property type="match status" value="1"/>
</dbReference>
<dbReference type="Pfam" id="PF02934">
    <property type="entry name" value="GatB_N"/>
    <property type="match status" value="1"/>
</dbReference>
<comment type="similarity">
    <text evidence="1 11">Belongs to the GatB/GatE family. GatB subfamily.</text>
</comment>
<dbReference type="SUPFAM" id="SSF55931">
    <property type="entry name" value="Glutamine synthetase/guanido kinase"/>
    <property type="match status" value="1"/>
</dbReference>
<dbReference type="InterPro" id="IPR006075">
    <property type="entry name" value="Asn/Gln-tRNA_Trfase_suB/E_cat"/>
</dbReference>
<dbReference type="GO" id="GO:0070681">
    <property type="term" value="P:glutaminyl-tRNAGln biosynthesis via transamidation"/>
    <property type="evidence" value="ECO:0007669"/>
    <property type="project" value="TreeGrafter"/>
</dbReference>
<dbReference type="SUPFAM" id="SSF89095">
    <property type="entry name" value="GatB/YqeY motif"/>
    <property type="match status" value="1"/>
</dbReference>
<dbReference type="RefSeq" id="WP_012655329.1">
    <property type="nucleotide sequence ID" value="NC_011992.1"/>
</dbReference>
<accession>A0A9J9Q4B8</accession>
<dbReference type="GO" id="GO:0050567">
    <property type="term" value="F:glutaminyl-tRNA synthase (glutamine-hydrolyzing) activity"/>
    <property type="evidence" value="ECO:0007669"/>
    <property type="project" value="UniProtKB-UniRule"/>
</dbReference>
<evidence type="ECO:0000259" key="12">
    <source>
        <dbReference type="SMART" id="SM00845"/>
    </source>
</evidence>
<dbReference type="NCBIfam" id="NF004012">
    <property type="entry name" value="PRK05477.1-2"/>
    <property type="match status" value="1"/>
</dbReference>
<dbReference type="InterPro" id="IPR014746">
    <property type="entry name" value="Gln_synth/guanido_kin_cat_dom"/>
</dbReference>
<protein>
    <recommendedName>
        <fullName evidence="3 11">Aspartyl/glutamyl-tRNA(Asn/Gln) amidotransferase subunit B</fullName>
        <shortName evidence="11">Asp/Glu-ADT subunit B</shortName>
        <ecNumber evidence="11">6.3.5.-</ecNumber>
    </recommendedName>
</protein>
<evidence type="ECO:0000256" key="3">
    <source>
        <dbReference type="ARBA" id="ARBA00016923"/>
    </source>
</evidence>
<comment type="catalytic activity">
    <reaction evidence="10 11">
        <text>L-glutamyl-tRNA(Gln) + L-glutamine + ATP + H2O = L-glutaminyl-tRNA(Gln) + L-glutamate + ADP + phosphate + H(+)</text>
        <dbReference type="Rhea" id="RHEA:17521"/>
        <dbReference type="Rhea" id="RHEA-COMP:9681"/>
        <dbReference type="Rhea" id="RHEA-COMP:9684"/>
        <dbReference type="ChEBI" id="CHEBI:15377"/>
        <dbReference type="ChEBI" id="CHEBI:15378"/>
        <dbReference type="ChEBI" id="CHEBI:29985"/>
        <dbReference type="ChEBI" id="CHEBI:30616"/>
        <dbReference type="ChEBI" id="CHEBI:43474"/>
        <dbReference type="ChEBI" id="CHEBI:58359"/>
        <dbReference type="ChEBI" id="CHEBI:78520"/>
        <dbReference type="ChEBI" id="CHEBI:78521"/>
        <dbReference type="ChEBI" id="CHEBI:456216"/>
    </reaction>
</comment>